<proteinExistence type="predicted"/>
<dbReference type="PANTHER" id="PTHR10334">
    <property type="entry name" value="CYSTEINE-RICH SECRETORY PROTEIN-RELATED"/>
    <property type="match status" value="1"/>
</dbReference>
<name>A0AAV3YG11_9GAST</name>
<accession>A0AAV3YG11</accession>
<dbReference type="SUPFAM" id="SSF55797">
    <property type="entry name" value="PR-1-like"/>
    <property type="match status" value="2"/>
</dbReference>
<dbReference type="Gene3D" id="3.40.33.10">
    <property type="entry name" value="CAP"/>
    <property type="match status" value="2"/>
</dbReference>
<dbReference type="Pfam" id="PF00188">
    <property type="entry name" value="CAP"/>
    <property type="match status" value="2"/>
</dbReference>
<protein>
    <submittedName>
        <fullName evidence="3">Cysteine-rich secretory protein lccl domain-containing 2</fullName>
    </submittedName>
</protein>
<evidence type="ECO:0000256" key="1">
    <source>
        <dbReference type="SAM" id="MobiDB-lite"/>
    </source>
</evidence>
<comment type="caution">
    <text evidence="3">The sequence shown here is derived from an EMBL/GenBank/DDBJ whole genome shotgun (WGS) entry which is preliminary data.</text>
</comment>
<evidence type="ECO:0000313" key="3">
    <source>
        <dbReference type="EMBL" id="GFN86255.1"/>
    </source>
</evidence>
<sequence>MLTTPQRWDKYLAEQAAQWSERCLYERPRISDRYGTVINSNLYVVPGNVYGPKAVKKMVTSALSMWGRARNGYTYSTHCGRSCSYVQMIQARVDRIGCAISTCSNLRHRTKSYGYASILVCFYSPGQSLLSSFPFTRGSACSRCARGMECRERLCHRPGTELVPRDMLKIERGPAPLAVAQDRLSSSEIYSLNDAHNKMRRGNKINNGLAWDSYLERWSKWIINCSIDYPGPRHTYTNFERLEQGKDVYHVVYAWSIEEFNTRLRMAHGCRTPGDKERCNHFTNILQPFLTSMACAAHDCGDGTRQLVCLYDNEADRPARYRPTSGRRRSFYSPPPDEMRRSPQDTRYSGVRRERQWRRSYRERRDRG</sequence>
<evidence type="ECO:0000259" key="2">
    <source>
        <dbReference type="Pfam" id="PF00188"/>
    </source>
</evidence>
<organism evidence="3 4">
    <name type="scientific">Plakobranchus ocellatus</name>
    <dbReference type="NCBI Taxonomy" id="259542"/>
    <lineage>
        <taxon>Eukaryota</taxon>
        <taxon>Metazoa</taxon>
        <taxon>Spiralia</taxon>
        <taxon>Lophotrochozoa</taxon>
        <taxon>Mollusca</taxon>
        <taxon>Gastropoda</taxon>
        <taxon>Heterobranchia</taxon>
        <taxon>Euthyneura</taxon>
        <taxon>Panpulmonata</taxon>
        <taxon>Sacoglossa</taxon>
        <taxon>Placobranchoidea</taxon>
        <taxon>Plakobranchidae</taxon>
        <taxon>Plakobranchus</taxon>
    </lineage>
</organism>
<reference evidence="3 4" key="1">
    <citation type="journal article" date="2021" name="Elife">
        <title>Chloroplast acquisition without the gene transfer in kleptoplastic sea slugs, Plakobranchus ocellatus.</title>
        <authorList>
            <person name="Maeda T."/>
            <person name="Takahashi S."/>
            <person name="Yoshida T."/>
            <person name="Shimamura S."/>
            <person name="Takaki Y."/>
            <person name="Nagai Y."/>
            <person name="Toyoda A."/>
            <person name="Suzuki Y."/>
            <person name="Arimoto A."/>
            <person name="Ishii H."/>
            <person name="Satoh N."/>
            <person name="Nishiyama T."/>
            <person name="Hasebe M."/>
            <person name="Maruyama T."/>
            <person name="Minagawa J."/>
            <person name="Obokata J."/>
            <person name="Shigenobu S."/>
        </authorList>
    </citation>
    <scope>NUCLEOTIDE SEQUENCE [LARGE SCALE GENOMIC DNA]</scope>
</reference>
<dbReference type="InterPro" id="IPR014044">
    <property type="entry name" value="CAP_dom"/>
</dbReference>
<dbReference type="InterPro" id="IPR035940">
    <property type="entry name" value="CAP_sf"/>
</dbReference>
<feature type="domain" description="SCP" evidence="2">
    <location>
        <begin position="194"/>
        <end position="311"/>
    </location>
</feature>
<dbReference type="InterPro" id="IPR001283">
    <property type="entry name" value="CRISP-related"/>
</dbReference>
<feature type="region of interest" description="Disordered" evidence="1">
    <location>
        <begin position="320"/>
        <end position="368"/>
    </location>
</feature>
<gene>
    <name evidence="3" type="ORF">PoB_001276100</name>
</gene>
<dbReference type="Proteomes" id="UP000735302">
    <property type="component" value="Unassembled WGS sequence"/>
</dbReference>
<dbReference type="AlphaFoldDB" id="A0AAV3YG11"/>
<keyword evidence="4" id="KW-1185">Reference proteome</keyword>
<dbReference type="EMBL" id="BLXT01001503">
    <property type="protein sequence ID" value="GFN86255.1"/>
    <property type="molecule type" value="Genomic_DNA"/>
</dbReference>
<feature type="domain" description="SCP" evidence="2">
    <location>
        <begin position="7"/>
        <end position="117"/>
    </location>
</feature>
<evidence type="ECO:0000313" key="4">
    <source>
        <dbReference type="Proteomes" id="UP000735302"/>
    </source>
</evidence>